<dbReference type="PATRIC" id="fig|1423767.3.peg.812"/>
<keyword evidence="1" id="KW-0472">Membrane</keyword>
<dbReference type="RefSeq" id="WP_025014159.1">
    <property type="nucleotide sequence ID" value="NZ_AZFU01000001.1"/>
</dbReference>
<evidence type="ECO:0000313" key="3">
    <source>
        <dbReference type="Proteomes" id="UP000051307"/>
    </source>
</evidence>
<comment type="caution">
    <text evidence="2">The sequence shown here is derived from an EMBL/GenBank/DDBJ whole genome shotgun (WGS) entry which is preliminary data.</text>
</comment>
<feature type="transmembrane region" description="Helical" evidence="1">
    <location>
        <begin position="37"/>
        <end position="58"/>
    </location>
</feature>
<dbReference type="eggNOG" id="ENOG5030ATN">
    <property type="taxonomic scope" value="Bacteria"/>
</dbReference>
<dbReference type="Proteomes" id="UP000051307">
    <property type="component" value="Unassembled WGS sequence"/>
</dbReference>
<dbReference type="OrthoDB" id="2318393at2"/>
<gene>
    <name evidence="2" type="ORF">FC59_GL000783</name>
</gene>
<evidence type="ECO:0000256" key="1">
    <source>
        <dbReference type="SAM" id="Phobius"/>
    </source>
</evidence>
<organism evidence="2 3">
    <name type="scientific">Lactobacillus kitasatonis DSM 16761 = JCM 1039</name>
    <dbReference type="NCBI Taxonomy" id="1423767"/>
    <lineage>
        <taxon>Bacteria</taxon>
        <taxon>Bacillati</taxon>
        <taxon>Bacillota</taxon>
        <taxon>Bacilli</taxon>
        <taxon>Lactobacillales</taxon>
        <taxon>Lactobacillaceae</taxon>
        <taxon>Lactobacillus</taxon>
    </lineage>
</organism>
<keyword evidence="1" id="KW-1133">Transmembrane helix</keyword>
<feature type="transmembrane region" description="Helical" evidence="1">
    <location>
        <begin position="12"/>
        <end position="31"/>
    </location>
</feature>
<proteinExistence type="predicted"/>
<name>A0A0R1VNC6_9LACO</name>
<keyword evidence="1" id="KW-0812">Transmembrane</keyword>
<dbReference type="EMBL" id="AZFU01000001">
    <property type="protein sequence ID" value="KRM07352.1"/>
    <property type="molecule type" value="Genomic_DNA"/>
</dbReference>
<sequence>MLPDKKRQIGSIVGMLIMMAILVFANLGGTWSVLRITLLVIGVTGVIGSAIYRIIYILRG</sequence>
<evidence type="ECO:0000313" key="2">
    <source>
        <dbReference type="EMBL" id="KRM07352.1"/>
    </source>
</evidence>
<reference evidence="2 3" key="1">
    <citation type="journal article" date="2015" name="Genome Announc.">
        <title>Expanding the biotechnology potential of lactobacilli through comparative genomics of 213 strains and associated genera.</title>
        <authorList>
            <person name="Sun Z."/>
            <person name="Harris H.M."/>
            <person name="McCann A."/>
            <person name="Guo C."/>
            <person name="Argimon S."/>
            <person name="Zhang W."/>
            <person name="Yang X."/>
            <person name="Jeffery I.B."/>
            <person name="Cooney J.C."/>
            <person name="Kagawa T.F."/>
            <person name="Liu W."/>
            <person name="Song Y."/>
            <person name="Salvetti E."/>
            <person name="Wrobel A."/>
            <person name="Rasinkangas P."/>
            <person name="Parkhill J."/>
            <person name="Rea M.C."/>
            <person name="O'Sullivan O."/>
            <person name="Ritari J."/>
            <person name="Douillard F.P."/>
            <person name="Paul Ross R."/>
            <person name="Yang R."/>
            <person name="Briner A.E."/>
            <person name="Felis G.E."/>
            <person name="de Vos W.M."/>
            <person name="Barrangou R."/>
            <person name="Klaenhammer T.R."/>
            <person name="Caufield P.W."/>
            <person name="Cui Y."/>
            <person name="Zhang H."/>
            <person name="O'Toole P.W."/>
        </authorList>
    </citation>
    <scope>NUCLEOTIDE SEQUENCE [LARGE SCALE GENOMIC DNA]</scope>
    <source>
        <strain evidence="2 3">DSM 16761</strain>
    </source>
</reference>
<accession>A0A0R1VNC6</accession>
<dbReference type="AlphaFoldDB" id="A0A0R1VNC6"/>
<protein>
    <submittedName>
        <fullName evidence="2">Uncharacterized protein</fullName>
    </submittedName>
</protein>